<evidence type="ECO:0000313" key="1">
    <source>
        <dbReference type="EMBL" id="KMQ89549.1"/>
    </source>
</evidence>
<gene>
    <name evidence="1" type="ORF">RF55_10813</name>
</gene>
<organism evidence="1 2">
    <name type="scientific">Lasius niger</name>
    <name type="common">Black garden ant</name>
    <dbReference type="NCBI Taxonomy" id="67767"/>
    <lineage>
        <taxon>Eukaryota</taxon>
        <taxon>Metazoa</taxon>
        <taxon>Ecdysozoa</taxon>
        <taxon>Arthropoda</taxon>
        <taxon>Hexapoda</taxon>
        <taxon>Insecta</taxon>
        <taxon>Pterygota</taxon>
        <taxon>Neoptera</taxon>
        <taxon>Endopterygota</taxon>
        <taxon>Hymenoptera</taxon>
        <taxon>Apocrita</taxon>
        <taxon>Aculeata</taxon>
        <taxon>Formicoidea</taxon>
        <taxon>Formicidae</taxon>
        <taxon>Formicinae</taxon>
        <taxon>Lasius</taxon>
        <taxon>Lasius</taxon>
    </lineage>
</organism>
<sequence length="92" mass="10122">MGILGASSGVAKQSVTMTIGSPRDDGVRLQLPAVLVLPRLTSVLPSRKVRRRDWPHLKGLDLPDPQFDQLAKVDAIFGADVYGYLLRKGIRR</sequence>
<reference evidence="1 2" key="1">
    <citation type="submission" date="2015-04" db="EMBL/GenBank/DDBJ databases">
        <title>Lasius niger genome sequencing.</title>
        <authorList>
            <person name="Konorov E.A."/>
            <person name="Nikitin M.A."/>
            <person name="Kirill M.V."/>
            <person name="Chang P."/>
        </authorList>
    </citation>
    <scope>NUCLEOTIDE SEQUENCE [LARGE SCALE GENOMIC DNA]</scope>
    <source>
        <tissue evidence="1">Whole</tissue>
    </source>
</reference>
<name>A0A0J7KH28_LASNI</name>
<comment type="caution">
    <text evidence="1">The sequence shown here is derived from an EMBL/GenBank/DDBJ whole genome shotgun (WGS) entry which is preliminary data.</text>
</comment>
<accession>A0A0J7KH28</accession>
<dbReference type="EMBL" id="LBMM01007646">
    <property type="protein sequence ID" value="KMQ89549.1"/>
    <property type="molecule type" value="Genomic_DNA"/>
</dbReference>
<keyword evidence="2" id="KW-1185">Reference proteome</keyword>
<dbReference type="OrthoDB" id="5984724at2759"/>
<dbReference type="AlphaFoldDB" id="A0A0J7KH28"/>
<dbReference type="PaxDb" id="67767-A0A0J7KH28"/>
<proteinExistence type="predicted"/>
<evidence type="ECO:0000313" key="2">
    <source>
        <dbReference type="Proteomes" id="UP000036403"/>
    </source>
</evidence>
<protein>
    <submittedName>
        <fullName evidence="1">Uncharacterized protein</fullName>
    </submittedName>
</protein>
<dbReference type="Proteomes" id="UP000036403">
    <property type="component" value="Unassembled WGS sequence"/>
</dbReference>